<dbReference type="Gene3D" id="3.30.565.10">
    <property type="entry name" value="Histidine kinase-like ATPase, C-terminal domain"/>
    <property type="match status" value="1"/>
</dbReference>
<dbReference type="InterPro" id="IPR014721">
    <property type="entry name" value="Ribsml_uS5_D2-typ_fold_subgr"/>
</dbReference>
<comment type="subcellular location">
    <subcellularLocation>
        <location evidence="10">Cytoplasm</location>
    </subcellularLocation>
</comment>
<dbReference type="PROSITE" id="PS00177">
    <property type="entry name" value="TOPOISOMERASE_II"/>
    <property type="match status" value="1"/>
</dbReference>
<comment type="function">
    <text evidence="10">A type II topoisomerase that negatively supercoils closed circular double-stranded (ds) DNA in an ATP-dependent manner to modulate DNA topology and maintain chromosomes in an underwound state. Negative supercoiling favors strand separation, and DNA replication, transcription, recombination and repair, all of which involve strand separation. Also able to catalyze the interconversion of other topological isomers of dsDNA rings, including catenanes and knotted rings. Type II topoisomerases break and join 2 DNA strands simultaneously in an ATP-dependent manner.</text>
</comment>
<dbReference type="SMART" id="SM00433">
    <property type="entry name" value="TOP2c"/>
    <property type="match status" value="1"/>
</dbReference>
<dbReference type="Gene3D" id="3.30.230.10">
    <property type="match status" value="1"/>
</dbReference>
<evidence type="ECO:0000256" key="4">
    <source>
        <dbReference type="ARBA" id="ARBA00022741"/>
    </source>
</evidence>
<comment type="miscellaneous">
    <text evidence="10">Few gyrases are as efficient as E.coli at forming negative supercoils. Not all organisms have 2 type II topoisomerases; in organisms with a single type II topoisomerase this enzyme also has to decatenate newly replicated chromosomes.</text>
</comment>
<dbReference type="InterPro" id="IPR013506">
    <property type="entry name" value="Topo_IIA_bsu_dom2"/>
</dbReference>
<dbReference type="InterPro" id="IPR006171">
    <property type="entry name" value="TOPRIM_dom"/>
</dbReference>
<organism evidence="13 14">
    <name type="scientific">Yaniella flava</name>
    <dbReference type="NCBI Taxonomy" id="287930"/>
    <lineage>
        <taxon>Bacteria</taxon>
        <taxon>Bacillati</taxon>
        <taxon>Actinomycetota</taxon>
        <taxon>Actinomycetes</taxon>
        <taxon>Micrococcales</taxon>
        <taxon>Micrococcaceae</taxon>
        <taxon>Yaniella</taxon>
    </lineage>
</organism>
<dbReference type="EMBL" id="BAAAMN010000022">
    <property type="protein sequence ID" value="GAA2034661.1"/>
    <property type="molecule type" value="Genomic_DNA"/>
</dbReference>
<evidence type="ECO:0000256" key="3">
    <source>
        <dbReference type="ARBA" id="ARBA00022723"/>
    </source>
</evidence>
<dbReference type="PRINTS" id="PR00418">
    <property type="entry name" value="TPI2FAMILY"/>
</dbReference>
<evidence type="ECO:0000256" key="10">
    <source>
        <dbReference type="HAMAP-Rule" id="MF_01898"/>
    </source>
</evidence>
<name>A0ABP5FV83_9MICC</name>
<dbReference type="NCBIfam" id="NF004189">
    <property type="entry name" value="PRK05644.1"/>
    <property type="match status" value="1"/>
</dbReference>
<dbReference type="HAMAP" id="MF_01898">
    <property type="entry name" value="GyrB"/>
    <property type="match status" value="1"/>
</dbReference>
<keyword evidence="10" id="KW-0963">Cytoplasm</keyword>
<keyword evidence="7 10" id="KW-0799">Topoisomerase</keyword>
<comment type="similarity">
    <text evidence="2 10">Belongs to the type II topoisomerase GyrB family.</text>
</comment>
<keyword evidence="3 10" id="KW-0479">Metal-binding</keyword>
<keyword evidence="4 10" id="KW-0547">Nucleotide-binding</keyword>
<feature type="binding site" evidence="10">
    <location>
        <position position="567"/>
    </location>
    <ligand>
        <name>Mg(2+)</name>
        <dbReference type="ChEBI" id="CHEBI:18420"/>
        <label>2</label>
    </ligand>
</feature>
<dbReference type="NCBIfam" id="TIGR01059">
    <property type="entry name" value="gyrB"/>
    <property type="match status" value="1"/>
</dbReference>
<feature type="binding site" evidence="10">
    <location>
        <position position="492"/>
    </location>
    <ligand>
        <name>Mg(2+)</name>
        <dbReference type="ChEBI" id="CHEBI:18420"/>
        <label>1</label>
        <note>catalytic</note>
    </ligand>
</feature>
<comment type="caution">
    <text evidence="13">The sequence shown here is derived from an EMBL/GenBank/DDBJ whole genome shotgun (WGS) entry which is preliminary data.</text>
</comment>
<evidence type="ECO:0000256" key="9">
    <source>
        <dbReference type="ARBA" id="ARBA00023235"/>
    </source>
</evidence>
<gene>
    <name evidence="10 13" type="primary">gyrB</name>
    <name evidence="13" type="ORF">GCM10009720_14110</name>
</gene>
<evidence type="ECO:0000256" key="2">
    <source>
        <dbReference type="ARBA" id="ARBA00010708"/>
    </source>
</evidence>
<feature type="binding site" evidence="10">
    <location>
        <position position="565"/>
    </location>
    <ligand>
        <name>Mg(2+)</name>
        <dbReference type="ChEBI" id="CHEBI:18420"/>
        <label>2</label>
    </ligand>
</feature>
<dbReference type="SUPFAM" id="SSF55874">
    <property type="entry name" value="ATPase domain of HSP90 chaperone/DNA topoisomerase II/histidine kinase"/>
    <property type="match status" value="1"/>
</dbReference>
<reference evidence="14" key="1">
    <citation type="journal article" date="2019" name="Int. J. Syst. Evol. Microbiol.">
        <title>The Global Catalogue of Microorganisms (GCM) 10K type strain sequencing project: providing services to taxonomists for standard genome sequencing and annotation.</title>
        <authorList>
            <consortium name="The Broad Institute Genomics Platform"/>
            <consortium name="The Broad Institute Genome Sequencing Center for Infectious Disease"/>
            <person name="Wu L."/>
            <person name="Ma J."/>
        </authorList>
    </citation>
    <scope>NUCLEOTIDE SEQUENCE [LARGE SCALE GENOMIC DNA]</scope>
    <source>
        <strain evidence="14">JCM 13595</strain>
    </source>
</reference>
<feature type="compositionally biased region" description="Basic and acidic residues" evidence="11">
    <location>
        <begin position="455"/>
        <end position="465"/>
    </location>
</feature>
<comment type="subunit">
    <text evidence="10">Heterotetramer, composed of two GyrA and two GyrB chains. In the heterotetramer, GyrA contains the active site tyrosine that forms a transient covalent intermediate with DNA, while GyrB binds cofactors and catalyzes ATP hydrolysis.</text>
</comment>
<dbReference type="PRINTS" id="PR01159">
    <property type="entry name" value="DNAGYRASEB"/>
</dbReference>
<dbReference type="Pfam" id="PF02518">
    <property type="entry name" value="HATPase_c"/>
    <property type="match status" value="1"/>
</dbReference>
<dbReference type="EC" id="5.6.2.2" evidence="10"/>
<dbReference type="Pfam" id="PF00204">
    <property type="entry name" value="DNA_gyraseB"/>
    <property type="match status" value="1"/>
</dbReference>
<feature type="domain" description="Toprim" evidence="12">
    <location>
        <begin position="486"/>
        <end position="600"/>
    </location>
</feature>
<dbReference type="CDD" id="cd16928">
    <property type="entry name" value="HATPase_GyrB-like"/>
    <property type="match status" value="1"/>
</dbReference>
<dbReference type="InterPro" id="IPR011557">
    <property type="entry name" value="GyrB"/>
</dbReference>
<dbReference type="Pfam" id="PF01751">
    <property type="entry name" value="Toprim"/>
    <property type="match status" value="1"/>
</dbReference>
<dbReference type="InterPro" id="IPR002288">
    <property type="entry name" value="DNA_gyrase_B_C"/>
</dbReference>
<evidence type="ECO:0000313" key="14">
    <source>
        <dbReference type="Proteomes" id="UP001501461"/>
    </source>
</evidence>
<evidence type="ECO:0000256" key="8">
    <source>
        <dbReference type="ARBA" id="ARBA00023125"/>
    </source>
</evidence>
<evidence type="ECO:0000256" key="6">
    <source>
        <dbReference type="ARBA" id="ARBA00022842"/>
    </source>
</evidence>
<dbReference type="Gene3D" id="3.40.50.670">
    <property type="match status" value="1"/>
</dbReference>
<keyword evidence="8" id="KW-0238">DNA-binding</keyword>
<keyword evidence="6 10" id="KW-0460">Magnesium</keyword>
<dbReference type="InterPro" id="IPR018522">
    <property type="entry name" value="TopoIIA_CS"/>
</dbReference>
<sequence length="708" mass="78697">MSENLTDNNVATATQAQSELQRVEHSYEAGDITVLEGLEAVRKRPGMYIGSTSERGLHHLVYEVVDNSVDEALAGHADTINVTLQKDGGVRVEDNGRGIPVAMHPTENKPTVEVVMTVLHAGGKFGGGGYAVSGGLHGVGVSVVNALSSRVVTEIHREGSIWKISFKNGGLLDDALQQAGTTDRTGTTLTFYPDEEIFETTYFDFETLRARFQQMAFLNKGLRITLTDERDEVSEVSTADEIAGETDNETLVDAEAELQSDDAFDETGEDTEDAIRRVDYLYENGLLDYVTHLNTAKRADLIHEDVIAFDRENTDMGMSIEVAMQWTTAYSESVHTYANTINTHEGGTHEEGFRGSLTSLINRYARDKQILREKDDNLTGDDIREGLTAVISVKLSEPQFEGQTKTKLGNSEARGYVYSAMTEQLGDWLESHPGPARDIIRKAQLAAQARMAARKARDQARRKSPLESFGMPGKLSDCSSKDPESSEIYIVEGDSAGGSAKQGRDPKTQAILPLRGKILNVERARLDRALGNAEVQAMITAFGTGIGEEFDIEKARYHRIVLMSDADVDGQHITTLLLTLLFRYMRPLIEHGYVYLAQPPLYKIKWSNQADEHVFTDEQRDAALARGEEKGWRLPKDNAIQRYKGLGEMDYQELWETTMDPDQRTLLQVTMDDAAAADQVFSMLMGEDVESRRNFIQENAKDVRFLDI</sequence>
<keyword evidence="5 10" id="KW-0067">ATP-binding</keyword>
<evidence type="ECO:0000256" key="1">
    <source>
        <dbReference type="ARBA" id="ARBA00000185"/>
    </source>
</evidence>
<feature type="region of interest" description="Disordered" evidence="11">
    <location>
        <begin position="452"/>
        <end position="483"/>
    </location>
</feature>
<evidence type="ECO:0000256" key="5">
    <source>
        <dbReference type="ARBA" id="ARBA00022840"/>
    </source>
</evidence>
<comment type="catalytic activity">
    <reaction evidence="1 10">
        <text>ATP-dependent breakage, passage and rejoining of double-stranded DNA.</text>
        <dbReference type="EC" id="5.6.2.2"/>
    </reaction>
</comment>
<dbReference type="InterPro" id="IPR036890">
    <property type="entry name" value="HATPase_C_sf"/>
</dbReference>
<keyword evidence="14" id="KW-1185">Reference proteome</keyword>
<dbReference type="PANTHER" id="PTHR45866">
    <property type="entry name" value="DNA GYRASE/TOPOISOMERASE SUBUNIT B"/>
    <property type="match status" value="1"/>
</dbReference>
<feature type="binding site" evidence="10">
    <location>
        <position position="565"/>
    </location>
    <ligand>
        <name>Mg(2+)</name>
        <dbReference type="ChEBI" id="CHEBI:18420"/>
        <label>1</label>
        <note>catalytic</note>
    </ligand>
</feature>
<dbReference type="InterPro" id="IPR013759">
    <property type="entry name" value="Topo_IIA_B_C"/>
</dbReference>
<dbReference type="CDD" id="cd00822">
    <property type="entry name" value="TopoII_Trans_DNA_gyrase"/>
    <property type="match status" value="1"/>
</dbReference>
<dbReference type="InterPro" id="IPR003594">
    <property type="entry name" value="HATPase_dom"/>
</dbReference>
<evidence type="ECO:0000313" key="13">
    <source>
        <dbReference type="EMBL" id="GAA2034661.1"/>
    </source>
</evidence>
<dbReference type="InterPro" id="IPR020568">
    <property type="entry name" value="Ribosomal_Su5_D2-typ_SF"/>
</dbReference>
<dbReference type="InterPro" id="IPR000565">
    <property type="entry name" value="Topo_IIA_B"/>
</dbReference>
<dbReference type="SUPFAM" id="SSF56719">
    <property type="entry name" value="Type II DNA topoisomerase"/>
    <property type="match status" value="1"/>
</dbReference>
<protein>
    <recommendedName>
        <fullName evidence="10">DNA gyrase subunit B</fullName>
        <ecNumber evidence="10">5.6.2.2</ecNumber>
    </recommendedName>
</protein>
<dbReference type="Proteomes" id="UP001501461">
    <property type="component" value="Unassembled WGS sequence"/>
</dbReference>
<dbReference type="Pfam" id="PF00986">
    <property type="entry name" value="DNA_gyraseB_C"/>
    <property type="match status" value="1"/>
</dbReference>
<proteinExistence type="inferred from homology"/>
<accession>A0ABP5FV83</accession>
<dbReference type="SUPFAM" id="SSF54211">
    <property type="entry name" value="Ribosomal protein S5 domain 2-like"/>
    <property type="match status" value="1"/>
</dbReference>
<feature type="site" description="Interaction with DNA" evidence="10">
    <location>
        <position position="517"/>
    </location>
</feature>
<dbReference type="SMART" id="SM00387">
    <property type="entry name" value="HATPase_c"/>
    <property type="match status" value="1"/>
</dbReference>
<dbReference type="InterPro" id="IPR001241">
    <property type="entry name" value="Topo_IIA"/>
</dbReference>
<dbReference type="InterPro" id="IPR013760">
    <property type="entry name" value="Topo_IIA-like_dom_sf"/>
</dbReference>
<evidence type="ECO:0000256" key="7">
    <source>
        <dbReference type="ARBA" id="ARBA00023029"/>
    </source>
</evidence>
<dbReference type="PANTHER" id="PTHR45866:SF1">
    <property type="entry name" value="DNA GYRASE SUBUNIT B, MITOCHONDRIAL"/>
    <property type="match status" value="1"/>
</dbReference>
<comment type="cofactor">
    <cofactor evidence="10">
        <name>Mg(2+)</name>
        <dbReference type="ChEBI" id="CHEBI:18420"/>
    </cofactor>
    <cofactor evidence="10">
        <name>Mn(2+)</name>
        <dbReference type="ChEBI" id="CHEBI:29035"/>
    </cofactor>
    <cofactor evidence="10">
        <name>Ca(2+)</name>
        <dbReference type="ChEBI" id="CHEBI:29108"/>
    </cofactor>
    <text evidence="10">Binds two Mg(2+) per subunit. The magnesium ions form salt bridges with both the protein and the DNA. Can also accept other divalent metal cations, such as Mn(2+) or Ca(2+).</text>
</comment>
<keyword evidence="9 10" id="KW-0413">Isomerase</keyword>
<feature type="site" description="Interaction with DNA" evidence="10">
    <location>
        <position position="520"/>
    </location>
</feature>
<evidence type="ECO:0000259" key="12">
    <source>
        <dbReference type="PROSITE" id="PS50880"/>
    </source>
</evidence>
<evidence type="ECO:0000256" key="11">
    <source>
        <dbReference type="SAM" id="MobiDB-lite"/>
    </source>
</evidence>
<dbReference type="PROSITE" id="PS50880">
    <property type="entry name" value="TOPRIM"/>
    <property type="match status" value="1"/>
</dbReference>